<organism evidence="2 3">
    <name type="scientific">Weissella ceti</name>
    <dbReference type="NCBI Taxonomy" id="759620"/>
    <lineage>
        <taxon>Bacteria</taxon>
        <taxon>Bacillati</taxon>
        <taxon>Bacillota</taxon>
        <taxon>Bacilli</taxon>
        <taxon>Lactobacillales</taxon>
        <taxon>Lactobacillaceae</taxon>
        <taxon>Weissella</taxon>
    </lineage>
</organism>
<dbReference type="Proteomes" id="UP000029079">
    <property type="component" value="Chromosome"/>
</dbReference>
<comment type="similarity">
    <text evidence="1">Belongs to the UPF0342 family.</text>
</comment>
<dbReference type="HAMAP" id="MF_01526">
    <property type="entry name" value="UPF0342"/>
    <property type="match status" value="1"/>
</dbReference>
<evidence type="ECO:0000313" key="3">
    <source>
        <dbReference type="Proteomes" id="UP000029079"/>
    </source>
</evidence>
<dbReference type="KEGG" id="wci:WS105_0870"/>
<dbReference type="KEGG" id="wce:WS08_0806"/>
<reference evidence="2 3" key="1">
    <citation type="journal article" date="2014" name="Genome Announc.">
        <title>Complete Genome Sequences of Fish Pathogenic Weissella ceti Strains WS74 and WS105.</title>
        <authorList>
            <person name="Figueiredo H.C."/>
            <person name="Leal C.A."/>
            <person name="Dorella F.A."/>
            <person name="Carvalho A.F."/>
            <person name="Soares S.C."/>
            <person name="Pereira F.L."/>
            <person name="Azevedo V.A."/>
        </authorList>
    </citation>
    <scope>NUCLEOTIDE SEQUENCE [LARGE SCALE GENOMIC DNA]</scope>
    <source>
        <strain evidence="2 3">WS74</strain>
    </source>
</reference>
<keyword evidence="3" id="KW-1185">Reference proteome</keyword>
<dbReference type="InterPro" id="IPR023378">
    <property type="entry name" value="YheA/YmcA-like_dom_sf"/>
</dbReference>
<accession>A0A075TZK5</accession>
<dbReference type="InterPro" id="IPR010368">
    <property type="entry name" value="Com_YlbF"/>
</dbReference>
<dbReference type="OrthoDB" id="9811402at2"/>
<name>A0A075TZK5_9LACO</name>
<dbReference type="Pfam" id="PF06133">
    <property type="entry name" value="Com_YlbF"/>
    <property type="match status" value="1"/>
</dbReference>
<dbReference type="EMBL" id="CP009223">
    <property type="protein sequence ID" value="AIM63124.1"/>
    <property type="molecule type" value="Genomic_DNA"/>
</dbReference>
<reference evidence="3" key="2">
    <citation type="submission" date="2014-08" db="EMBL/GenBank/DDBJ databases">
        <title>Complete genome of Weissella ceti strain WS74 isolated from diseased rainbow trout in Brazil.</title>
        <authorList>
            <person name="Figueiredo H.C.P."/>
            <person name="Leal C.A.G."/>
            <person name="Pereira F.L."/>
            <person name="Soares S.C."/>
            <person name="Dorella F.A."/>
            <person name="Carvalho A.F."/>
            <person name="Azevedo V.A.C."/>
        </authorList>
    </citation>
    <scope>NUCLEOTIDE SEQUENCE [LARGE SCALE GENOMIC DNA]</scope>
    <source>
        <strain evidence="3">WS74</strain>
    </source>
</reference>
<dbReference type="KEGG" id="wct:WS74_0872"/>
<evidence type="ECO:0000313" key="2">
    <source>
        <dbReference type="EMBL" id="AIM63124.1"/>
    </source>
</evidence>
<gene>
    <name evidence="2" type="ORF">WS74_0872</name>
</gene>
<dbReference type="Gene3D" id="1.20.1500.10">
    <property type="entry name" value="YheA/YmcA-like"/>
    <property type="match status" value="1"/>
</dbReference>
<protein>
    <recommendedName>
        <fullName evidence="1">UPF0342 protein WS74_0872</fullName>
    </recommendedName>
</protein>
<proteinExistence type="inferred from homology"/>
<evidence type="ECO:0000256" key="1">
    <source>
        <dbReference type="HAMAP-Rule" id="MF_01526"/>
    </source>
</evidence>
<dbReference type="STRING" id="759620.WS105_0870"/>
<dbReference type="SUPFAM" id="SSF158622">
    <property type="entry name" value="YheA/YmcA-like"/>
    <property type="match status" value="1"/>
</dbReference>
<dbReference type="PATRIC" id="fig|759620.7.peg.832"/>
<dbReference type="AlphaFoldDB" id="A0A075TZK5"/>
<sequence length="113" mass="12693">MVNIFDSVNAVEKDLRDTPQYKNLEEALKAVRANEEAAAIFARFQEAQVAINSAMQAGQQPDEAQIMDWQGIAKEMEAFAELKSLMETEQAMNQLLMQINNTITKPIAELYQG</sequence>
<dbReference type="RefSeq" id="WP_009496360.1">
    <property type="nucleotide sequence ID" value="NZ_CP009223.1"/>
</dbReference>